<sequence>MPPSYHALTRASIRLRLRSSGVSSRAIALQNAKVLQARVISNRLPKRPIVGFNSPGGAFPMNRRDFNALLAGLGLTFGEGKIHHASATTSRVDVFKLRANDWVPNNPDLPVIVYRNALEAGPDREAVYEDLFSRNDWPPQWRNGVYPFHHYHSLGHEVLGFSNGSARLMLGGPNARTVEVRGGDIAVLPAGTGHCNLGSDTEFAVIGAYPPNQSFDILRAAPTAEQSARIHGLPFPKTDPVQGAAGVLAREWHPS</sequence>
<gene>
    <name evidence="1" type="ORF">GCM10007872_23970</name>
</gene>
<dbReference type="PANTHER" id="PTHR36448:SF2">
    <property type="entry name" value="CUPIN TYPE-1 DOMAIN-CONTAINING PROTEIN"/>
    <property type="match status" value="1"/>
</dbReference>
<keyword evidence="2" id="KW-1185">Reference proteome</keyword>
<dbReference type="CDD" id="cd02219">
    <property type="entry name" value="cupin_YjlB-like"/>
    <property type="match status" value="1"/>
</dbReference>
<dbReference type="Proteomes" id="UP001156708">
    <property type="component" value="Unassembled WGS sequence"/>
</dbReference>
<evidence type="ECO:0008006" key="3">
    <source>
        <dbReference type="Google" id="ProtNLM"/>
    </source>
</evidence>
<dbReference type="SUPFAM" id="SSF51182">
    <property type="entry name" value="RmlC-like cupins"/>
    <property type="match status" value="1"/>
</dbReference>
<organism evidence="1 2">
    <name type="scientific">Gluconobacter sphaericus NBRC 12467</name>
    <dbReference type="NCBI Taxonomy" id="1307951"/>
    <lineage>
        <taxon>Bacteria</taxon>
        <taxon>Pseudomonadati</taxon>
        <taxon>Pseudomonadota</taxon>
        <taxon>Alphaproteobacteria</taxon>
        <taxon>Acetobacterales</taxon>
        <taxon>Acetobacteraceae</taxon>
        <taxon>Gluconobacter</taxon>
    </lineage>
</organism>
<evidence type="ECO:0000313" key="1">
    <source>
        <dbReference type="EMBL" id="GLQ85487.1"/>
    </source>
</evidence>
<evidence type="ECO:0000313" key="2">
    <source>
        <dbReference type="Proteomes" id="UP001156708"/>
    </source>
</evidence>
<proteinExistence type="predicted"/>
<dbReference type="InterPro" id="IPR047121">
    <property type="entry name" value="YjiB-like"/>
</dbReference>
<accession>A0AA37SH05</accession>
<protein>
    <recommendedName>
        <fullName evidence="3">Cupin</fullName>
    </recommendedName>
</protein>
<name>A0AA37SH05_9PROT</name>
<dbReference type="InterPro" id="IPR011051">
    <property type="entry name" value="RmlC_Cupin_sf"/>
</dbReference>
<reference evidence="2" key="1">
    <citation type="journal article" date="2019" name="Int. J. Syst. Evol. Microbiol.">
        <title>The Global Catalogue of Microorganisms (GCM) 10K type strain sequencing project: providing services to taxonomists for standard genome sequencing and annotation.</title>
        <authorList>
            <consortium name="The Broad Institute Genomics Platform"/>
            <consortium name="The Broad Institute Genome Sequencing Center for Infectious Disease"/>
            <person name="Wu L."/>
            <person name="Ma J."/>
        </authorList>
    </citation>
    <scope>NUCLEOTIDE SEQUENCE [LARGE SCALE GENOMIC DNA]</scope>
    <source>
        <strain evidence="2">NBRC 12467</strain>
    </source>
</reference>
<dbReference type="AlphaFoldDB" id="A0AA37SH05"/>
<dbReference type="InterPro" id="IPR014710">
    <property type="entry name" value="RmlC-like_jellyroll"/>
</dbReference>
<dbReference type="Gene3D" id="2.60.120.10">
    <property type="entry name" value="Jelly Rolls"/>
    <property type="match status" value="1"/>
</dbReference>
<dbReference type="EMBL" id="BSNZ01000018">
    <property type="protein sequence ID" value="GLQ85487.1"/>
    <property type="molecule type" value="Genomic_DNA"/>
</dbReference>
<dbReference type="PANTHER" id="PTHR36448">
    <property type="entry name" value="BLR7373 PROTEIN"/>
    <property type="match status" value="1"/>
</dbReference>
<comment type="caution">
    <text evidence="1">The sequence shown here is derived from an EMBL/GenBank/DDBJ whole genome shotgun (WGS) entry which is preliminary data.</text>
</comment>